<keyword evidence="2" id="KW-1185">Reference proteome</keyword>
<reference evidence="1 2" key="1">
    <citation type="journal article" date="2022" name="Hortic Res">
        <title>A haplotype resolved chromosomal level avocado genome allows analysis of novel avocado genes.</title>
        <authorList>
            <person name="Nath O."/>
            <person name="Fletcher S.J."/>
            <person name="Hayward A."/>
            <person name="Shaw L.M."/>
            <person name="Masouleh A.K."/>
            <person name="Furtado A."/>
            <person name="Henry R.J."/>
            <person name="Mitter N."/>
        </authorList>
    </citation>
    <scope>NUCLEOTIDE SEQUENCE [LARGE SCALE GENOMIC DNA]</scope>
    <source>
        <strain evidence="2">cv. Hass</strain>
    </source>
</reference>
<proteinExistence type="predicted"/>
<sequence length="259" mass="28888">MSIFDNVYAELISTEKLTSNASPRKFQCWKMRIKCILVDRGVAYVLKDPNPSEPSDGGDSSPKSSSTPDEKWVSDDCLCRCLILGAVDTTLHHIFNNRKTSMALMDGLTKMFVPKSLAYRLGLYRRYIEYKMAEETSIHDHIIEMTGMACDLKLAGMDVSEEFQAVALMNSLPESWANTMEMIMMMESVKGELGLYDIIGQLRVHGDLKEMRSSEEGTKKQGAGGNKGFRGNCYACGRPGHCQADCPDKVWTYPPPSPS</sequence>
<comment type="caution">
    <text evidence="1">The sequence shown here is derived from an EMBL/GenBank/DDBJ whole genome shotgun (WGS) entry which is preliminary data.</text>
</comment>
<evidence type="ECO:0000313" key="2">
    <source>
        <dbReference type="Proteomes" id="UP001234297"/>
    </source>
</evidence>
<evidence type="ECO:0000313" key="1">
    <source>
        <dbReference type="EMBL" id="KAJ8624484.1"/>
    </source>
</evidence>
<name>A0ACC2KTG8_PERAE</name>
<accession>A0ACC2KTG8</accession>
<dbReference type="Proteomes" id="UP001234297">
    <property type="component" value="Chromosome 11"/>
</dbReference>
<gene>
    <name evidence="1" type="ORF">MRB53_033014</name>
</gene>
<protein>
    <submittedName>
        <fullName evidence="1">Uncharacterized protein</fullName>
    </submittedName>
</protein>
<dbReference type="EMBL" id="CM056819">
    <property type="protein sequence ID" value="KAJ8624484.1"/>
    <property type="molecule type" value="Genomic_DNA"/>
</dbReference>
<organism evidence="1 2">
    <name type="scientific">Persea americana</name>
    <name type="common">Avocado</name>
    <dbReference type="NCBI Taxonomy" id="3435"/>
    <lineage>
        <taxon>Eukaryota</taxon>
        <taxon>Viridiplantae</taxon>
        <taxon>Streptophyta</taxon>
        <taxon>Embryophyta</taxon>
        <taxon>Tracheophyta</taxon>
        <taxon>Spermatophyta</taxon>
        <taxon>Magnoliopsida</taxon>
        <taxon>Magnoliidae</taxon>
        <taxon>Laurales</taxon>
        <taxon>Lauraceae</taxon>
        <taxon>Persea</taxon>
    </lineage>
</organism>